<dbReference type="InterPro" id="IPR027417">
    <property type="entry name" value="P-loop_NTPase"/>
</dbReference>
<dbReference type="Gene3D" id="3.40.50.300">
    <property type="entry name" value="P-loop containing nucleotide triphosphate hydrolases"/>
    <property type="match status" value="1"/>
</dbReference>
<evidence type="ECO:0000313" key="1">
    <source>
        <dbReference type="EMBL" id="AAN05299.1"/>
    </source>
</evidence>
<accession>Q8KVW4</accession>
<keyword evidence="1" id="KW-0614">Plasmid</keyword>
<dbReference type="SUPFAM" id="SSF52540">
    <property type="entry name" value="P-loop containing nucleoside triphosphate hydrolases"/>
    <property type="match status" value="1"/>
</dbReference>
<geneLocation type="plasmid" evidence="1">
    <name>pSD25</name>
</geneLocation>
<protein>
    <submittedName>
        <fullName evidence="1">RC226</fullName>
    </submittedName>
</protein>
<reference evidence="1" key="1">
    <citation type="journal article" date="2003" name="Plasmid">
        <title>Nucleotide sequence based characterizations of two cryptic plasmids from the marine bacterium Ruegeria isolate PR1b.</title>
        <authorList>
            <person name="Zhong Z."/>
            <person name="Caspi R."/>
            <person name="Helinski D."/>
            <person name="Knauf V."/>
            <person name="Sykes S."/>
            <person name="O'Byrne C."/>
            <person name="Shea T.P."/>
            <person name="Wilkinson J.E."/>
            <person name="DeLoughery C."/>
            <person name="Toukdarian A."/>
        </authorList>
    </citation>
    <scope>NUCLEOTIDE SEQUENCE</scope>
    <source>
        <strain evidence="1">PR1b</strain>
        <plasmid evidence="1">pSD25</plasmid>
    </source>
</reference>
<dbReference type="InterPro" id="IPR008868">
    <property type="entry name" value="TniB"/>
</dbReference>
<dbReference type="EMBL" id="AF416331">
    <property type="protein sequence ID" value="AAN05299.1"/>
    <property type="molecule type" value="Genomic_DNA"/>
</dbReference>
<proteinExistence type="predicted"/>
<dbReference type="AlphaFoldDB" id="Q8KVW4"/>
<organism evidence="1">
    <name type="scientific">Ruegeria sp. PR1b</name>
    <dbReference type="NCBI Taxonomy" id="185588"/>
    <lineage>
        <taxon>Bacteria</taxon>
        <taxon>Pseudomonadati</taxon>
        <taxon>Pseudomonadota</taxon>
        <taxon>Alphaproteobacteria</taxon>
        <taxon>Rhodobacterales</taxon>
        <taxon>Roseobacteraceae</taxon>
        <taxon>Ruegeria</taxon>
    </lineage>
</organism>
<name>Q8KVW4_9RHOB</name>
<sequence>MIRPGKCSRSIPVTLISPLIRLKSLMTPEERIDRIRSDHWIAFDRATIVLNRLTSLMEMPQQSRMPGLMVYGSSGIGKTMIAKRMASKYPTQYNADLGITKTPILLVQAPPAPDERRFYQHMRVVGVVQVAGLFHPFWRDHADGLQAERRAFPFAGPQFGLVGFEGGEIWLPERGLSRLAGYRRGARRCPQSRECEAVPELHHGPGKRRDDLEFRALCQWRHRVRGIP</sequence>
<dbReference type="Pfam" id="PF05621">
    <property type="entry name" value="TniB"/>
    <property type="match status" value="1"/>
</dbReference>